<evidence type="ECO:0008006" key="3">
    <source>
        <dbReference type="Google" id="ProtNLM"/>
    </source>
</evidence>
<dbReference type="InterPro" id="IPR006439">
    <property type="entry name" value="HAD-SF_hydro_IA"/>
</dbReference>
<dbReference type="PANTHER" id="PTHR18901:SF38">
    <property type="entry name" value="PSEUDOURIDINE-5'-PHOSPHATASE"/>
    <property type="match status" value="1"/>
</dbReference>
<keyword evidence="2" id="KW-1185">Reference proteome</keyword>
<protein>
    <recommendedName>
        <fullName evidence="3">FCP1 homology domain-containing protein</fullName>
    </recommendedName>
</protein>
<dbReference type="NCBIfam" id="TIGR01509">
    <property type="entry name" value="HAD-SF-IA-v3"/>
    <property type="match status" value="1"/>
</dbReference>
<dbReference type="PANTHER" id="PTHR18901">
    <property type="entry name" value="2-DEOXYGLUCOSE-6-PHOSPHATE PHOSPHATASE 2"/>
    <property type="match status" value="1"/>
</dbReference>
<gene>
    <name evidence="1" type="ORF">BB560_002813</name>
</gene>
<dbReference type="Pfam" id="PF13419">
    <property type="entry name" value="HAD_2"/>
    <property type="match status" value="1"/>
</dbReference>
<sequence>MPSTNYKPSVACIFDVDGTILDTESLYTEAINAVLKDYDLVMSNETKLKMMGRDTKSATEILIKDTNLPLSVKEFNDKVDVIKVEIFKKAEIIEGADKLIRHLSKHNIPISIATSSARRFFEIKKSNHQELFSLFGDHVTCGDDPSILRLKPHPDIYLAAKEKLGIPHLKNSQYIVFEDAVSGVLSGVNAEMKVVWIPDERFFNLSDIPEHGHGAYQILNSIKEFEPEKYGLPPFDS</sequence>
<dbReference type="InterPro" id="IPR036412">
    <property type="entry name" value="HAD-like_sf"/>
</dbReference>
<name>A0A2T9ZDR7_9FUNG</name>
<organism evidence="1 2">
    <name type="scientific">Smittium megazygosporum</name>
    <dbReference type="NCBI Taxonomy" id="133381"/>
    <lineage>
        <taxon>Eukaryota</taxon>
        <taxon>Fungi</taxon>
        <taxon>Fungi incertae sedis</taxon>
        <taxon>Zoopagomycota</taxon>
        <taxon>Kickxellomycotina</taxon>
        <taxon>Harpellomycetes</taxon>
        <taxon>Harpellales</taxon>
        <taxon>Legeriomycetaceae</taxon>
        <taxon>Smittium</taxon>
    </lineage>
</organism>
<dbReference type="Proteomes" id="UP000245609">
    <property type="component" value="Unassembled WGS sequence"/>
</dbReference>
<dbReference type="InterPro" id="IPR023198">
    <property type="entry name" value="PGP-like_dom2"/>
</dbReference>
<dbReference type="Gene3D" id="3.40.50.1000">
    <property type="entry name" value="HAD superfamily/HAD-like"/>
    <property type="match status" value="1"/>
</dbReference>
<evidence type="ECO:0000313" key="2">
    <source>
        <dbReference type="Proteomes" id="UP000245609"/>
    </source>
</evidence>
<dbReference type="InterPro" id="IPR041492">
    <property type="entry name" value="HAD_2"/>
</dbReference>
<evidence type="ECO:0000313" key="1">
    <source>
        <dbReference type="EMBL" id="PVV02721.1"/>
    </source>
</evidence>
<reference evidence="1 2" key="1">
    <citation type="journal article" date="2018" name="MBio">
        <title>Comparative Genomics Reveals the Core Gene Toolbox for the Fungus-Insect Symbiosis.</title>
        <authorList>
            <person name="Wang Y."/>
            <person name="Stata M."/>
            <person name="Wang W."/>
            <person name="Stajich J.E."/>
            <person name="White M.M."/>
            <person name="Moncalvo J.M."/>
        </authorList>
    </citation>
    <scope>NUCLEOTIDE SEQUENCE [LARGE SCALE GENOMIC DNA]</scope>
    <source>
        <strain evidence="1 2">SC-DP-2</strain>
    </source>
</reference>
<dbReference type="STRING" id="133381.A0A2T9ZDR7"/>
<dbReference type="SFLD" id="SFLDS00003">
    <property type="entry name" value="Haloacid_Dehalogenase"/>
    <property type="match status" value="1"/>
</dbReference>
<dbReference type="SUPFAM" id="SSF56784">
    <property type="entry name" value="HAD-like"/>
    <property type="match status" value="1"/>
</dbReference>
<dbReference type="OrthoDB" id="40579at2759"/>
<dbReference type="Gene3D" id="1.10.150.240">
    <property type="entry name" value="Putative phosphatase, domain 2"/>
    <property type="match status" value="1"/>
</dbReference>
<dbReference type="GO" id="GO:0016791">
    <property type="term" value="F:phosphatase activity"/>
    <property type="evidence" value="ECO:0007669"/>
    <property type="project" value="TreeGrafter"/>
</dbReference>
<dbReference type="InterPro" id="IPR023214">
    <property type="entry name" value="HAD_sf"/>
</dbReference>
<proteinExistence type="predicted"/>
<comment type="caution">
    <text evidence="1">The sequence shown here is derived from an EMBL/GenBank/DDBJ whole genome shotgun (WGS) entry which is preliminary data.</text>
</comment>
<dbReference type="EMBL" id="MBFS01000350">
    <property type="protein sequence ID" value="PVV02721.1"/>
    <property type="molecule type" value="Genomic_DNA"/>
</dbReference>
<accession>A0A2T9ZDR7</accession>
<dbReference type="SFLD" id="SFLDG01129">
    <property type="entry name" value="C1.5:_HAD__Beta-PGM__Phosphata"/>
    <property type="match status" value="1"/>
</dbReference>
<dbReference type="AlphaFoldDB" id="A0A2T9ZDR7"/>